<keyword evidence="1" id="KW-1185">Reference proteome</keyword>
<reference evidence="2" key="1">
    <citation type="submission" date="2022-11" db="UniProtKB">
        <authorList>
            <consortium name="WormBaseParasite"/>
        </authorList>
    </citation>
    <scope>IDENTIFICATION</scope>
</reference>
<dbReference type="WBParaSite" id="nRc.2.0.1.t44831-RA">
    <property type="protein sequence ID" value="nRc.2.0.1.t44831-RA"/>
    <property type="gene ID" value="nRc.2.0.1.g44831"/>
</dbReference>
<proteinExistence type="predicted"/>
<protein>
    <submittedName>
        <fullName evidence="2">Uncharacterized protein</fullName>
    </submittedName>
</protein>
<sequence>MVTSRWRARIKQHRGLQCRKPVCNAESRVQEKTLHSTLLLIMSSHPLKASCPGAEAWDNPSAYLNGKA</sequence>
<evidence type="ECO:0000313" key="2">
    <source>
        <dbReference type="WBParaSite" id="nRc.2.0.1.t44831-RA"/>
    </source>
</evidence>
<dbReference type="AlphaFoldDB" id="A0A915L281"/>
<accession>A0A915L281</accession>
<organism evidence="1 2">
    <name type="scientific">Romanomermis culicivorax</name>
    <name type="common">Nematode worm</name>
    <dbReference type="NCBI Taxonomy" id="13658"/>
    <lineage>
        <taxon>Eukaryota</taxon>
        <taxon>Metazoa</taxon>
        <taxon>Ecdysozoa</taxon>
        <taxon>Nematoda</taxon>
        <taxon>Enoplea</taxon>
        <taxon>Dorylaimia</taxon>
        <taxon>Mermithida</taxon>
        <taxon>Mermithoidea</taxon>
        <taxon>Mermithidae</taxon>
        <taxon>Romanomermis</taxon>
    </lineage>
</organism>
<dbReference type="Proteomes" id="UP000887565">
    <property type="component" value="Unplaced"/>
</dbReference>
<evidence type="ECO:0000313" key="1">
    <source>
        <dbReference type="Proteomes" id="UP000887565"/>
    </source>
</evidence>
<name>A0A915L281_ROMCU</name>